<evidence type="ECO:0000256" key="2">
    <source>
        <dbReference type="ARBA" id="ARBA00006739"/>
    </source>
</evidence>
<dbReference type="Pfam" id="PF00535">
    <property type="entry name" value="Glycos_transf_2"/>
    <property type="match status" value="1"/>
</dbReference>
<dbReference type="InterPro" id="IPR001173">
    <property type="entry name" value="Glyco_trans_2-like"/>
</dbReference>
<accession>Q1AYS7</accession>
<dbReference type="Gene3D" id="3.90.550.10">
    <property type="entry name" value="Spore Coat Polysaccharide Biosynthesis Protein SpsA, Chain A"/>
    <property type="match status" value="1"/>
</dbReference>
<dbReference type="RefSeq" id="WP_011563469.1">
    <property type="nucleotide sequence ID" value="NC_008148.1"/>
</dbReference>
<reference evidence="6 7" key="1">
    <citation type="submission" date="2006-06" db="EMBL/GenBank/DDBJ databases">
        <title>Complete sequence of Rubrobacter xylanophilus DSM 9941.</title>
        <authorList>
            <consortium name="US DOE Joint Genome Institute"/>
            <person name="Copeland A."/>
            <person name="Lucas S."/>
            <person name="Lapidus A."/>
            <person name="Barry K."/>
            <person name="Detter J.C."/>
            <person name="Glavina del Rio T."/>
            <person name="Hammon N."/>
            <person name="Israni S."/>
            <person name="Dalin E."/>
            <person name="Tice H."/>
            <person name="Pitluck S."/>
            <person name="Munk A.C."/>
            <person name="Brettin T."/>
            <person name="Bruce D."/>
            <person name="Han C."/>
            <person name="Tapia R."/>
            <person name="Gilna P."/>
            <person name="Schmutz J."/>
            <person name="Larimer F."/>
            <person name="Land M."/>
            <person name="Hauser L."/>
            <person name="Kyrpides N."/>
            <person name="Lykidis A."/>
            <person name="da Costa M.S."/>
            <person name="Rainey F.A."/>
            <person name="Empadinhas N."/>
            <person name="Jolivet E."/>
            <person name="Battista J.R."/>
            <person name="Richardson P."/>
        </authorList>
    </citation>
    <scope>NUCLEOTIDE SEQUENCE [LARGE SCALE GENOMIC DNA]</scope>
    <source>
        <strain evidence="7">DSM 9941 / NBRC 16129 / PRD-1</strain>
    </source>
</reference>
<dbReference type="PANTHER" id="PTHR43179">
    <property type="entry name" value="RHAMNOSYLTRANSFERASE WBBL"/>
    <property type="match status" value="1"/>
</dbReference>
<name>Q1AYS7_RUBXD</name>
<organism evidence="6 7">
    <name type="scientific">Rubrobacter xylanophilus (strain DSM 9941 / JCM 11954 / NBRC 16129 / PRD-1)</name>
    <dbReference type="NCBI Taxonomy" id="266117"/>
    <lineage>
        <taxon>Bacteria</taxon>
        <taxon>Bacillati</taxon>
        <taxon>Actinomycetota</taxon>
        <taxon>Rubrobacteria</taxon>
        <taxon>Rubrobacterales</taxon>
        <taxon>Rubrobacteraceae</taxon>
        <taxon>Rubrobacter</taxon>
    </lineage>
</organism>
<proteinExistence type="inferred from homology"/>
<keyword evidence="7" id="KW-1185">Reference proteome</keyword>
<dbReference type="GO" id="GO:0016757">
    <property type="term" value="F:glycosyltransferase activity"/>
    <property type="evidence" value="ECO:0007669"/>
    <property type="project" value="UniProtKB-KW"/>
</dbReference>
<comment type="similarity">
    <text evidence="2">Belongs to the glycosyltransferase 2 family.</text>
</comment>
<dbReference type="OrthoDB" id="9787979at2"/>
<dbReference type="STRING" id="266117.Rxyl_0477"/>
<comment type="pathway">
    <text evidence="1">Cell wall biogenesis; cell wall polysaccharide biosynthesis.</text>
</comment>
<dbReference type="CAZy" id="GT2">
    <property type="family name" value="Glycosyltransferase Family 2"/>
</dbReference>
<dbReference type="HOGENOM" id="CLU_060110_0_0_11"/>
<dbReference type="PANTHER" id="PTHR43179:SF12">
    <property type="entry name" value="GALACTOFURANOSYLTRANSFERASE GLFT2"/>
    <property type="match status" value="1"/>
</dbReference>
<evidence type="ECO:0000259" key="5">
    <source>
        <dbReference type="Pfam" id="PF00535"/>
    </source>
</evidence>
<keyword evidence="4 6" id="KW-0808">Transferase</keyword>
<protein>
    <submittedName>
        <fullName evidence="6">Glycosyl transferase, family 2</fullName>
    </submittedName>
</protein>
<dbReference type="EMBL" id="CP000386">
    <property type="protein sequence ID" value="ABG03451.1"/>
    <property type="molecule type" value="Genomic_DNA"/>
</dbReference>
<dbReference type="KEGG" id="rxy:Rxyl_0477"/>
<gene>
    <name evidence="6" type="ordered locus">Rxyl_0477</name>
</gene>
<dbReference type="Proteomes" id="UP000006637">
    <property type="component" value="Chromosome"/>
</dbReference>
<evidence type="ECO:0000313" key="6">
    <source>
        <dbReference type="EMBL" id="ABG03451.1"/>
    </source>
</evidence>
<dbReference type="SUPFAM" id="SSF53448">
    <property type="entry name" value="Nucleotide-diphospho-sugar transferases"/>
    <property type="match status" value="1"/>
</dbReference>
<dbReference type="eggNOG" id="COG1216">
    <property type="taxonomic scope" value="Bacteria"/>
</dbReference>
<evidence type="ECO:0000256" key="1">
    <source>
        <dbReference type="ARBA" id="ARBA00004776"/>
    </source>
</evidence>
<evidence type="ECO:0000256" key="4">
    <source>
        <dbReference type="ARBA" id="ARBA00022679"/>
    </source>
</evidence>
<evidence type="ECO:0000256" key="3">
    <source>
        <dbReference type="ARBA" id="ARBA00022676"/>
    </source>
</evidence>
<feature type="domain" description="Glycosyltransferase 2-like" evidence="5">
    <location>
        <begin position="20"/>
        <end position="176"/>
    </location>
</feature>
<evidence type="ECO:0000313" key="7">
    <source>
        <dbReference type="Proteomes" id="UP000006637"/>
    </source>
</evidence>
<dbReference type="PhylomeDB" id="Q1AYS7"/>
<sequence>MGPVRAGASPPGGASGGRVSVVVATRDRRDELLRTVYHLLALPERPRVVVVDNASSDGTPQALARLHPEVEVVALGENLAAAGRTAGVRRCPTPYVAFADDDSWWEPGSLRRAADLLDAHPRLGLVAGRVLLGPEGREDPVCGLMAASPLPAEPDLPGPGVLGFVACAAVVRREAYLGSGGFERRLFWGEEELLAADMAAAGWALVYDAGVVARHHPSPARDARANRRRAVRSALLTGWLRRPARVALGRSLRALRSSLRDPDARAGLAAALAGLPWALRGRRPLPPRVEEGLRMLESG</sequence>
<keyword evidence="3" id="KW-0328">Glycosyltransferase</keyword>
<dbReference type="AlphaFoldDB" id="Q1AYS7"/>
<dbReference type="InterPro" id="IPR029044">
    <property type="entry name" value="Nucleotide-diphossugar_trans"/>
</dbReference>